<dbReference type="Pfam" id="PF13671">
    <property type="entry name" value="AAA_33"/>
    <property type="match status" value="1"/>
</dbReference>
<name>A0A894JM91_9VIRU</name>
<dbReference type="InterPro" id="IPR027417">
    <property type="entry name" value="P-loop_NTPase"/>
</dbReference>
<dbReference type="EMBL" id="MT135477">
    <property type="protein sequence ID" value="QRV62016.1"/>
    <property type="molecule type" value="Genomic_DNA"/>
</dbReference>
<organism evidence="1">
    <name type="scientific">ssDNA virus sp</name>
    <dbReference type="NCBI Taxonomy" id="2593122"/>
    <lineage>
        <taxon>Viruses</taxon>
    </lineage>
</organism>
<protein>
    <submittedName>
        <fullName evidence="1">Uncharacterized protein</fullName>
    </submittedName>
</protein>
<dbReference type="SUPFAM" id="SSF52540">
    <property type="entry name" value="P-loop containing nucleoside triphosphate hydrolases"/>
    <property type="match status" value="1"/>
</dbReference>
<reference evidence="1" key="1">
    <citation type="submission" date="2020-02" db="EMBL/GenBank/DDBJ databases">
        <title>A reference catalog of swine virome.</title>
        <authorList>
            <person name="He B."/>
            <person name="Tu C."/>
        </authorList>
    </citation>
    <scope>NUCLEOTIDE SEQUENCE</scope>
    <source>
        <strain evidence="1">VIRES_JX01_2265250</strain>
    </source>
</reference>
<dbReference type="Gene3D" id="3.40.50.300">
    <property type="entry name" value="P-loop containing nucleotide triphosphate hydrolases"/>
    <property type="match status" value="1"/>
</dbReference>
<proteinExistence type="predicted"/>
<accession>A0A894JM91</accession>
<sequence>MEGITTLVLRGISGVGKTVLRKLLVGVLEKLGKKVQVVSKDEYRKFLEEREGYHYSPSEELNVSRWYRREYKEQANRKDLNYIICDNTHLRESELSIPCTPTGRVSKIVIIEIGGHNSATRSLIPWDVVQRQRKEMYEDRHALFIACMKGASLIDLVPFEATERTAEEIIRDCEMDLI</sequence>
<evidence type="ECO:0000313" key="1">
    <source>
        <dbReference type="EMBL" id="QRV62016.1"/>
    </source>
</evidence>